<evidence type="ECO:0000313" key="2">
    <source>
        <dbReference type="Proteomes" id="UP000006924"/>
    </source>
</evidence>
<evidence type="ECO:0008006" key="3">
    <source>
        <dbReference type="Google" id="ProtNLM"/>
    </source>
</evidence>
<gene>
    <name evidence="1" type="ORF">ABBFA_02487</name>
</gene>
<sequence length="173" mass="19963">MRVFLLTLIALALTACSKPYDKYIGYWKLENSTSPRILSIYKEGKETYLVNDNILAEKDFFGNKKTGTVLEKKEKELGVNNGLTVIPFNLSEDGKTLRIGDKMYTKISEEEVKTTLKNKEDCTNLRAKYQEESNSFNLFAKGTEKQKQDQVKEKYINLQKQIPDCKFYIANAY</sequence>
<protein>
    <recommendedName>
        <fullName evidence="3">Lipoprotein</fullName>
    </recommendedName>
</protein>
<dbReference type="PROSITE" id="PS51257">
    <property type="entry name" value="PROKAR_LIPOPROTEIN"/>
    <property type="match status" value="1"/>
</dbReference>
<dbReference type="KEGG" id="abb:ABBFA_02487"/>
<dbReference type="AlphaFoldDB" id="A0A5K6CU21"/>
<proteinExistence type="predicted"/>
<reference evidence="1 2" key="1">
    <citation type="journal article" date="2008" name="J. Bacteriol.">
        <title>Comparative genome sequence analysis of multidrug-resistant Acinetobacter baumannii.</title>
        <authorList>
            <person name="Adams M.D."/>
            <person name="Goglin K."/>
            <person name="Molyneaux N."/>
            <person name="Hujer K.M."/>
            <person name="Lavender H."/>
            <person name="Jamison J.J."/>
            <person name="MacDonald I.J."/>
            <person name="Martin K.M."/>
            <person name="Russo T."/>
            <person name="Campagnari A.A."/>
            <person name="Hujer A.M."/>
            <person name="Bonomo R.A."/>
            <person name="Gill S.R."/>
        </authorList>
    </citation>
    <scope>NUCLEOTIDE SEQUENCE [LARGE SCALE GENOMIC DNA]</scope>
    <source>
        <strain evidence="1 2">AB307-0294</strain>
    </source>
</reference>
<name>A0A5K6CU21_ACIB3</name>
<dbReference type="Proteomes" id="UP000006924">
    <property type="component" value="Chromosome"/>
</dbReference>
<organism evidence="1 2">
    <name type="scientific">Acinetobacter baumannii (strain AB307-0294)</name>
    <dbReference type="NCBI Taxonomy" id="557600"/>
    <lineage>
        <taxon>Bacteria</taxon>
        <taxon>Pseudomonadati</taxon>
        <taxon>Pseudomonadota</taxon>
        <taxon>Gammaproteobacteria</taxon>
        <taxon>Moraxellales</taxon>
        <taxon>Moraxellaceae</taxon>
        <taxon>Acinetobacter</taxon>
        <taxon>Acinetobacter calcoaceticus/baumannii complex</taxon>
    </lineage>
</organism>
<evidence type="ECO:0000313" key="1">
    <source>
        <dbReference type="EMBL" id="ATY44918.1"/>
    </source>
</evidence>
<dbReference type="RefSeq" id="WP_001263520.1">
    <property type="nucleotide sequence ID" value="NZ_CP001172.1"/>
</dbReference>
<accession>A0A5K6CU21</accession>
<dbReference type="EMBL" id="CP001172">
    <property type="protein sequence ID" value="ATY44918.1"/>
    <property type="molecule type" value="Genomic_DNA"/>
</dbReference>